<proteinExistence type="inferred from homology"/>
<evidence type="ECO:0000256" key="1">
    <source>
        <dbReference type="ARBA" id="ARBA00001968"/>
    </source>
</evidence>
<evidence type="ECO:0000256" key="5">
    <source>
        <dbReference type="ARBA" id="ARBA00015519"/>
    </source>
</evidence>
<dbReference type="Pfam" id="PF13359">
    <property type="entry name" value="DDE_Tnp_4"/>
    <property type="match status" value="1"/>
</dbReference>
<dbReference type="PANTHER" id="PTHR22930:SF289">
    <property type="entry name" value="DDE TNP4 DOMAIN-CONTAINING PROTEIN-RELATED"/>
    <property type="match status" value="1"/>
</dbReference>
<feature type="domain" description="DDE Tnp4" evidence="13">
    <location>
        <begin position="160"/>
        <end position="318"/>
    </location>
</feature>
<keyword evidence="7" id="KW-0540">Nuclease</keyword>
<dbReference type="InterPro" id="IPR045249">
    <property type="entry name" value="HARBI1-like"/>
</dbReference>
<keyword evidence="15" id="KW-1185">Reference proteome</keyword>
<evidence type="ECO:0000256" key="2">
    <source>
        <dbReference type="ARBA" id="ARBA00004123"/>
    </source>
</evidence>
<evidence type="ECO:0000256" key="6">
    <source>
        <dbReference type="ARBA" id="ARBA00022490"/>
    </source>
</evidence>
<evidence type="ECO:0000256" key="9">
    <source>
        <dbReference type="ARBA" id="ARBA00022801"/>
    </source>
</evidence>
<comment type="subcellular location">
    <subcellularLocation>
        <location evidence="3">Cytoplasm</location>
    </subcellularLocation>
    <subcellularLocation>
        <location evidence="2">Nucleus</location>
    </subcellularLocation>
</comment>
<dbReference type="PRINTS" id="PR02086">
    <property type="entry name" value="PUTNUCHARBI1"/>
</dbReference>
<dbReference type="GO" id="GO:0004518">
    <property type="term" value="F:nuclease activity"/>
    <property type="evidence" value="ECO:0007669"/>
    <property type="project" value="UniProtKB-KW"/>
</dbReference>
<keyword evidence="9" id="KW-0378">Hydrolase</keyword>
<organism evidence="14 15">
    <name type="scientific">Pyrocoelia pectoralis</name>
    <dbReference type="NCBI Taxonomy" id="417401"/>
    <lineage>
        <taxon>Eukaryota</taxon>
        <taxon>Metazoa</taxon>
        <taxon>Ecdysozoa</taxon>
        <taxon>Arthropoda</taxon>
        <taxon>Hexapoda</taxon>
        <taxon>Insecta</taxon>
        <taxon>Pterygota</taxon>
        <taxon>Neoptera</taxon>
        <taxon>Endopterygota</taxon>
        <taxon>Coleoptera</taxon>
        <taxon>Polyphaga</taxon>
        <taxon>Elateriformia</taxon>
        <taxon>Elateroidea</taxon>
        <taxon>Lampyridae</taxon>
        <taxon>Lampyrinae</taxon>
        <taxon>Pyrocoelia</taxon>
    </lineage>
</organism>
<dbReference type="GO" id="GO:0005737">
    <property type="term" value="C:cytoplasm"/>
    <property type="evidence" value="ECO:0007669"/>
    <property type="project" value="UniProtKB-SubCell"/>
</dbReference>
<evidence type="ECO:0000256" key="3">
    <source>
        <dbReference type="ARBA" id="ARBA00004496"/>
    </source>
</evidence>
<dbReference type="PANTHER" id="PTHR22930">
    <property type="match status" value="1"/>
</dbReference>
<evidence type="ECO:0000256" key="8">
    <source>
        <dbReference type="ARBA" id="ARBA00022723"/>
    </source>
</evidence>
<keyword evidence="10" id="KW-0539">Nucleus</keyword>
<gene>
    <name evidence="14" type="ORF">RI129_003055</name>
</gene>
<evidence type="ECO:0000256" key="11">
    <source>
        <dbReference type="ARBA" id="ARBA00030126"/>
    </source>
</evidence>
<evidence type="ECO:0000313" key="15">
    <source>
        <dbReference type="Proteomes" id="UP001329430"/>
    </source>
</evidence>
<dbReference type="Proteomes" id="UP001329430">
    <property type="component" value="Chromosome 2"/>
</dbReference>
<dbReference type="GO" id="GO:0046872">
    <property type="term" value="F:metal ion binding"/>
    <property type="evidence" value="ECO:0007669"/>
    <property type="project" value="UniProtKB-KW"/>
</dbReference>
<dbReference type="AlphaFoldDB" id="A0AAN7VQA9"/>
<dbReference type="EMBL" id="JAVRBK010000002">
    <property type="protein sequence ID" value="KAK5648163.1"/>
    <property type="molecule type" value="Genomic_DNA"/>
</dbReference>
<evidence type="ECO:0000259" key="13">
    <source>
        <dbReference type="Pfam" id="PF13359"/>
    </source>
</evidence>
<dbReference type="InterPro" id="IPR026103">
    <property type="entry name" value="HARBI1_animal"/>
</dbReference>
<comment type="similarity">
    <text evidence="4">Belongs to the HARBI1 family.</text>
</comment>
<evidence type="ECO:0000256" key="4">
    <source>
        <dbReference type="ARBA" id="ARBA00006958"/>
    </source>
</evidence>
<dbReference type="GO" id="GO:0016787">
    <property type="term" value="F:hydrolase activity"/>
    <property type="evidence" value="ECO:0007669"/>
    <property type="project" value="UniProtKB-KW"/>
</dbReference>
<keyword evidence="6" id="KW-0963">Cytoplasm</keyword>
<comment type="function">
    <text evidence="12">Transposase-derived protein that may have nuclease activity. Does not have transposase activity.</text>
</comment>
<evidence type="ECO:0000256" key="7">
    <source>
        <dbReference type="ARBA" id="ARBA00022722"/>
    </source>
</evidence>
<protein>
    <recommendedName>
        <fullName evidence="5">Putative nuclease HARBI1</fullName>
    </recommendedName>
    <alternativeName>
        <fullName evidence="11">Harbinger transposase-derived nuclease</fullName>
    </alternativeName>
</protein>
<evidence type="ECO:0000313" key="14">
    <source>
        <dbReference type="EMBL" id="KAK5648163.1"/>
    </source>
</evidence>
<keyword evidence="8" id="KW-0479">Metal-binding</keyword>
<sequence length="374" mass="43335">MEEAAVVQIIQNMEEAEEQANNPERDFWSHWTNINPFAISDRKFVKYFRLTKELVHNLIQELSEYLTPPTRRSALTVEMKVLVALKFFASGSYQTDIGSFKFMAVSQSSVSRCVAEVINALNENQIFNRWVHFPATQEELNSVRREFYEKYGIPGIVGVIDCTHVAIYPPTRNGNHPEHIYVNRKNYHSINTQLVCDVNMKITNVNARFPGSSHDAFIWNNSNINLFMQQINRHGETYFLIGDSGYPLRQWLQTPIRNPEPGTQEDAFNTAFKSCRTTIERCNGLLKMRFRCLLKHRVLHYTPNVASKIINACTILHNMCIANNIPDPANEEGDELLDFGVIMEENILHNERRERNAELENGRQLQQQLVRNFQ</sequence>
<name>A0AAN7VQA9_9COLE</name>
<evidence type="ECO:0000256" key="10">
    <source>
        <dbReference type="ARBA" id="ARBA00023242"/>
    </source>
</evidence>
<evidence type="ECO:0000256" key="12">
    <source>
        <dbReference type="ARBA" id="ARBA00045850"/>
    </source>
</evidence>
<dbReference type="InterPro" id="IPR027806">
    <property type="entry name" value="HARBI1_dom"/>
</dbReference>
<comment type="caution">
    <text evidence="14">The sequence shown here is derived from an EMBL/GenBank/DDBJ whole genome shotgun (WGS) entry which is preliminary data.</text>
</comment>
<accession>A0AAN7VQA9</accession>
<reference evidence="14 15" key="1">
    <citation type="journal article" date="2024" name="Insects">
        <title>An Improved Chromosome-Level Genome Assembly of the Firefly Pyrocoelia pectoralis.</title>
        <authorList>
            <person name="Fu X."/>
            <person name="Meyer-Rochow V.B."/>
            <person name="Ballantyne L."/>
            <person name="Zhu X."/>
        </authorList>
    </citation>
    <scope>NUCLEOTIDE SEQUENCE [LARGE SCALE GENOMIC DNA]</scope>
    <source>
        <strain evidence="14">XCY_ONT2</strain>
    </source>
</reference>
<dbReference type="GO" id="GO:0005634">
    <property type="term" value="C:nucleus"/>
    <property type="evidence" value="ECO:0007669"/>
    <property type="project" value="UniProtKB-SubCell"/>
</dbReference>
<comment type="cofactor">
    <cofactor evidence="1">
        <name>a divalent metal cation</name>
        <dbReference type="ChEBI" id="CHEBI:60240"/>
    </cofactor>
</comment>